<gene>
    <name evidence="2" type="ORF">CJOHNSTONI_LOCUS7007</name>
</gene>
<feature type="compositionally biased region" description="Basic and acidic residues" evidence="1">
    <location>
        <begin position="1"/>
        <end position="11"/>
    </location>
</feature>
<evidence type="ECO:0000313" key="3">
    <source>
        <dbReference type="Proteomes" id="UP000746747"/>
    </source>
</evidence>
<feature type="compositionally biased region" description="Polar residues" evidence="1">
    <location>
        <begin position="19"/>
        <end position="47"/>
    </location>
</feature>
<keyword evidence="3" id="KW-1185">Reference proteome</keyword>
<name>A0A8J2M8R2_9BILA</name>
<dbReference type="EMBL" id="CAKAEH010001523">
    <property type="protein sequence ID" value="CAG9537159.1"/>
    <property type="molecule type" value="Genomic_DNA"/>
</dbReference>
<organism evidence="2 3">
    <name type="scientific">Cercopithifilaria johnstoni</name>
    <dbReference type="NCBI Taxonomy" id="2874296"/>
    <lineage>
        <taxon>Eukaryota</taxon>
        <taxon>Metazoa</taxon>
        <taxon>Ecdysozoa</taxon>
        <taxon>Nematoda</taxon>
        <taxon>Chromadorea</taxon>
        <taxon>Rhabditida</taxon>
        <taxon>Spirurina</taxon>
        <taxon>Spiruromorpha</taxon>
        <taxon>Filarioidea</taxon>
        <taxon>Onchocercidae</taxon>
        <taxon>Cercopithifilaria</taxon>
    </lineage>
</organism>
<proteinExistence type="predicted"/>
<protein>
    <submittedName>
        <fullName evidence="2">Uncharacterized protein</fullName>
    </submittedName>
</protein>
<feature type="region of interest" description="Disordered" evidence="1">
    <location>
        <begin position="1"/>
        <end position="47"/>
    </location>
</feature>
<dbReference type="Proteomes" id="UP000746747">
    <property type="component" value="Unassembled WGS sequence"/>
</dbReference>
<evidence type="ECO:0000313" key="2">
    <source>
        <dbReference type="EMBL" id="CAG9537159.1"/>
    </source>
</evidence>
<reference evidence="2" key="1">
    <citation type="submission" date="2021-09" db="EMBL/GenBank/DDBJ databases">
        <authorList>
            <consortium name="Pathogen Informatics"/>
        </authorList>
    </citation>
    <scope>NUCLEOTIDE SEQUENCE</scope>
</reference>
<evidence type="ECO:0000256" key="1">
    <source>
        <dbReference type="SAM" id="MobiDB-lite"/>
    </source>
</evidence>
<comment type="caution">
    <text evidence="2">The sequence shown here is derived from an EMBL/GenBank/DDBJ whole genome shotgun (WGS) entry which is preliminary data.</text>
</comment>
<dbReference type="AlphaFoldDB" id="A0A8J2M8R2"/>
<sequence length="169" mass="19313">MNSYQKAEKPLNELGKLSSDGNIYNNKPSTSFTSIRDTQQSNDLPSSINQIFDNVTMENEKMSRMKLSSEKSMDILSTVNDNSPNVKLTTNSLLSNDTNRVNQYADISTCKTQPVIGTNPLPNFSNKFVKLQLKTKFECHDYDEQITCKKIELKKYVEFDTSSFWNKNN</sequence>
<dbReference type="OrthoDB" id="5856693at2759"/>
<accession>A0A8J2M8R2</accession>